<dbReference type="PANTHER" id="PTHR43333:SF1">
    <property type="entry name" value="D-ISOMER SPECIFIC 2-HYDROXYACID DEHYDROGENASE NAD-BINDING DOMAIN-CONTAINING PROTEIN"/>
    <property type="match status" value="1"/>
</dbReference>
<evidence type="ECO:0000256" key="3">
    <source>
        <dbReference type="ARBA" id="ARBA00023027"/>
    </source>
</evidence>
<gene>
    <name evidence="7" type="ORF">CA982_03265</name>
</gene>
<protein>
    <submittedName>
        <fullName evidence="7">Hydroxyacid dehydrogenase</fullName>
    </submittedName>
</protein>
<reference evidence="7 8" key="1">
    <citation type="submission" date="2017-05" db="EMBL/GenBank/DDBJ databases">
        <title>Biotechnological potential of actinobacteria isolated from South African environments.</title>
        <authorList>
            <person name="Le Roes-Hill M."/>
            <person name="Prins A."/>
            <person name="Durrell K.A."/>
        </authorList>
    </citation>
    <scope>NUCLEOTIDE SEQUENCE [LARGE SCALE GENOMIC DNA]</scope>
    <source>
        <strain evidence="7">BS2</strain>
    </source>
</reference>
<proteinExistence type="inferred from homology"/>
<dbReference type="SUPFAM" id="SSF51735">
    <property type="entry name" value="NAD(P)-binding Rossmann-fold domains"/>
    <property type="match status" value="1"/>
</dbReference>
<dbReference type="InterPro" id="IPR006139">
    <property type="entry name" value="D-isomer_2_OHA_DH_cat_dom"/>
</dbReference>
<evidence type="ECO:0000313" key="7">
    <source>
        <dbReference type="EMBL" id="OUC80230.1"/>
    </source>
</evidence>
<evidence type="ECO:0000256" key="1">
    <source>
        <dbReference type="ARBA" id="ARBA00005854"/>
    </source>
</evidence>
<organism evidence="7 8">
    <name type="scientific">Gordonia lacunae</name>
    <dbReference type="NCBI Taxonomy" id="417102"/>
    <lineage>
        <taxon>Bacteria</taxon>
        <taxon>Bacillati</taxon>
        <taxon>Actinomycetota</taxon>
        <taxon>Actinomycetes</taxon>
        <taxon>Mycobacteriales</taxon>
        <taxon>Gordoniaceae</taxon>
        <taxon>Gordonia</taxon>
    </lineage>
</organism>
<name>A0A243QEN2_9ACTN</name>
<dbReference type="Proteomes" id="UP000194632">
    <property type="component" value="Unassembled WGS sequence"/>
</dbReference>
<dbReference type="InterPro" id="IPR036291">
    <property type="entry name" value="NAD(P)-bd_dom_sf"/>
</dbReference>
<accession>A0A243QEN2</accession>
<dbReference type="GO" id="GO:0016616">
    <property type="term" value="F:oxidoreductase activity, acting on the CH-OH group of donors, NAD or NADP as acceptor"/>
    <property type="evidence" value="ECO:0007669"/>
    <property type="project" value="InterPro"/>
</dbReference>
<feature type="domain" description="D-isomer specific 2-hydroxyacid dehydrogenase NAD-binding" evidence="6">
    <location>
        <begin position="112"/>
        <end position="285"/>
    </location>
</feature>
<dbReference type="Pfam" id="PF02826">
    <property type="entry name" value="2-Hacid_dh_C"/>
    <property type="match status" value="1"/>
</dbReference>
<dbReference type="Pfam" id="PF00389">
    <property type="entry name" value="2-Hacid_dh"/>
    <property type="match status" value="1"/>
</dbReference>
<keyword evidence="2 4" id="KW-0560">Oxidoreductase</keyword>
<dbReference type="STRING" id="417102.CA982_03265"/>
<dbReference type="PANTHER" id="PTHR43333">
    <property type="entry name" value="2-HACID_DH_C DOMAIN-CONTAINING PROTEIN"/>
    <property type="match status" value="1"/>
</dbReference>
<keyword evidence="8" id="KW-1185">Reference proteome</keyword>
<evidence type="ECO:0000259" key="5">
    <source>
        <dbReference type="Pfam" id="PF00389"/>
    </source>
</evidence>
<dbReference type="InterPro" id="IPR006140">
    <property type="entry name" value="D-isomer_DH_NAD-bd"/>
</dbReference>
<evidence type="ECO:0000256" key="2">
    <source>
        <dbReference type="ARBA" id="ARBA00023002"/>
    </source>
</evidence>
<feature type="domain" description="D-isomer specific 2-hydroxyacid dehydrogenase catalytic" evidence="5">
    <location>
        <begin position="27"/>
        <end position="309"/>
    </location>
</feature>
<dbReference type="OrthoDB" id="4324715at2"/>
<dbReference type="SUPFAM" id="SSF52283">
    <property type="entry name" value="Formate/glycerate dehydrogenase catalytic domain-like"/>
    <property type="match status" value="1"/>
</dbReference>
<sequence>MSPHAPVVALLISPDDPPPGNLAEIEELATVRLCTADDLGSALPGADVLVLWDFFSRGLADHWGEATASLRWVHVCAAGVDSLLFDELRASDVVVTNAHGVFDRPIAEFVLAAVLARHKGLHESMALQREHEWRHRETVATHRTSALVIGTGGIGRATAKLLRAVGVRVVGAGRTERASDPDFGHVVATDDLAAHVGDFDTVVAIAPLTEQTSGMIDATVLAAMKPGAHLVNVGRGELVDEPALVQSLRSGHLGAATLDVFVTEPMPADSELWDLPGVAISAHMSGDAVGWREALAEQVLDNLRRYVAAGAERPADVLVNVVDKERGYIRVGG</sequence>
<dbReference type="RefSeq" id="WP_086533927.1">
    <property type="nucleotide sequence ID" value="NZ_NGFO01000003.1"/>
</dbReference>
<dbReference type="GO" id="GO:0051287">
    <property type="term" value="F:NAD binding"/>
    <property type="evidence" value="ECO:0007669"/>
    <property type="project" value="InterPro"/>
</dbReference>
<dbReference type="Gene3D" id="3.40.50.720">
    <property type="entry name" value="NAD(P)-binding Rossmann-like Domain"/>
    <property type="match status" value="2"/>
</dbReference>
<evidence type="ECO:0000256" key="4">
    <source>
        <dbReference type="RuleBase" id="RU003719"/>
    </source>
</evidence>
<keyword evidence="3" id="KW-0520">NAD</keyword>
<dbReference type="EMBL" id="NGFO01000003">
    <property type="protein sequence ID" value="OUC80230.1"/>
    <property type="molecule type" value="Genomic_DNA"/>
</dbReference>
<evidence type="ECO:0000313" key="8">
    <source>
        <dbReference type="Proteomes" id="UP000194632"/>
    </source>
</evidence>
<dbReference type="CDD" id="cd05300">
    <property type="entry name" value="2-Hacid_dh_1"/>
    <property type="match status" value="1"/>
</dbReference>
<comment type="similarity">
    <text evidence="1 4">Belongs to the D-isomer specific 2-hydroxyacid dehydrogenase family.</text>
</comment>
<evidence type="ECO:0000259" key="6">
    <source>
        <dbReference type="Pfam" id="PF02826"/>
    </source>
</evidence>
<dbReference type="AlphaFoldDB" id="A0A243QEN2"/>
<comment type="caution">
    <text evidence="7">The sequence shown here is derived from an EMBL/GenBank/DDBJ whole genome shotgun (WGS) entry which is preliminary data.</text>
</comment>